<dbReference type="GO" id="GO:0006950">
    <property type="term" value="P:response to stress"/>
    <property type="evidence" value="ECO:0007669"/>
    <property type="project" value="TreeGrafter"/>
</dbReference>
<name>A0A1T3NTY5_9ACTN</name>
<dbReference type="PRINTS" id="PR00598">
    <property type="entry name" value="HTHMARR"/>
</dbReference>
<dbReference type="PROSITE" id="PS50995">
    <property type="entry name" value="HTH_MARR_2"/>
    <property type="match status" value="1"/>
</dbReference>
<dbReference type="PANTHER" id="PTHR33164">
    <property type="entry name" value="TRANSCRIPTIONAL REGULATOR, MARR FAMILY"/>
    <property type="match status" value="1"/>
</dbReference>
<dbReference type="eggNOG" id="COG1846">
    <property type="taxonomic scope" value="Bacteria"/>
</dbReference>
<evidence type="ECO:0000313" key="6">
    <source>
        <dbReference type="Proteomes" id="UP000190037"/>
    </source>
</evidence>
<dbReference type="GO" id="GO:0003677">
    <property type="term" value="F:DNA binding"/>
    <property type="evidence" value="ECO:0007669"/>
    <property type="project" value="UniProtKB-KW"/>
</dbReference>
<dbReference type="PROSITE" id="PS01117">
    <property type="entry name" value="HTH_MARR_1"/>
    <property type="match status" value="1"/>
</dbReference>
<dbReference type="Proteomes" id="UP000190037">
    <property type="component" value="Unassembled WGS sequence"/>
</dbReference>
<evidence type="ECO:0000259" key="4">
    <source>
        <dbReference type="PROSITE" id="PS50995"/>
    </source>
</evidence>
<evidence type="ECO:0000256" key="1">
    <source>
        <dbReference type="ARBA" id="ARBA00023015"/>
    </source>
</evidence>
<dbReference type="Gene3D" id="1.10.10.10">
    <property type="entry name" value="Winged helix-like DNA-binding domain superfamily/Winged helix DNA-binding domain"/>
    <property type="match status" value="1"/>
</dbReference>
<dbReference type="SMART" id="SM00347">
    <property type="entry name" value="HTH_MARR"/>
    <property type="match status" value="1"/>
</dbReference>
<feature type="domain" description="HTH marR-type" evidence="4">
    <location>
        <begin position="40"/>
        <end position="174"/>
    </location>
</feature>
<keyword evidence="3" id="KW-0804">Transcription</keyword>
<protein>
    <recommendedName>
        <fullName evidence="4">HTH marR-type domain-containing protein</fullName>
    </recommendedName>
</protein>
<dbReference type="SUPFAM" id="SSF46785">
    <property type="entry name" value="Winged helix' DNA-binding domain"/>
    <property type="match status" value="1"/>
</dbReference>
<evidence type="ECO:0000256" key="3">
    <source>
        <dbReference type="ARBA" id="ARBA00023163"/>
    </source>
</evidence>
<dbReference type="InterPro" id="IPR036390">
    <property type="entry name" value="WH_DNA-bd_sf"/>
</dbReference>
<organism evidence="5 6">
    <name type="scientific">Embleya scabrispora</name>
    <dbReference type="NCBI Taxonomy" id="159449"/>
    <lineage>
        <taxon>Bacteria</taxon>
        <taxon>Bacillati</taxon>
        <taxon>Actinomycetota</taxon>
        <taxon>Actinomycetes</taxon>
        <taxon>Kitasatosporales</taxon>
        <taxon>Streptomycetaceae</taxon>
        <taxon>Embleya</taxon>
    </lineage>
</organism>
<proteinExistence type="predicted"/>
<dbReference type="Pfam" id="PF12802">
    <property type="entry name" value="MarR_2"/>
    <property type="match status" value="1"/>
</dbReference>
<dbReference type="PANTHER" id="PTHR33164:SF99">
    <property type="entry name" value="MARR FAMILY REGULATORY PROTEIN"/>
    <property type="match status" value="1"/>
</dbReference>
<evidence type="ECO:0000313" key="5">
    <source>
        <dbReference type="EMBL" id="OPC80142.1"/>
    </source>
</evidence>
<reference evidence="5 6" key="1">
    <citation type="submission" date="2017-03" db="EMBL/GenBank/DDBJ databases">
        <title>Draft genome sequence of Streptomyces scabrisporus NF3, endophyte isolated from Amphipterygium adstringens.</title>
        <authorList>
            <person name="Vazquez M."/>
            <person name="Ceapa C.D."/>
            <person name="Rodriguez Luna D."/>
            <person name="Sanchez Esquivel S."/>
        </authorList>
    </citation>
    <scope>NUCLEOTIDE SEQUENCE [LARGE SCALE GENOMIC DNA]</scope>
    <source>
        <strain evidence="5 6">NF3</strain>
    </source>
</reference>
<dbReference type="GO" id="GO:0003700">
    <property type="term" value="F:DNA-binding transcription factor activity"/>
    <property type="evidence" value="ECO:0007669"/>
    <property type="project" value="InterPro"/>
</dbReference>
<gene>
    <name evidence="5" type="ORF">B4N89_03520</name>
</gene>
<evidence type="ECO:0000256" key="2">
    <source>
        <dbReference type="ARBA" id="ARBA00023125"/>
    </source>
</evidence>
<dbReference type="InterPro" id="IPR039422">
    <property type="entry name" value="MarR/SlyA-like"/>
</dbReference>
<keyword evidence="6" id="KW-1185">Reference proteome</keyword>
<keyword evidence="2" id="KW-0238">DNA-binding</keyword>
<sequence>MGNGHSTCAPFPTSVGGGVVGFPGKLDRYSYLVQQDTSSGPELVTLLVTAVRGISQLFSDRMTAAGFDEIRPTHGFALTLIGEDGTTATELGRRLGMTKQSAGEVVSHLARHGYVDRKPDPADRRARRITLTERGRECLRVIWAELSWIQGAWTKAVGDDGVEVLKDGLRAGMRQLGASGELPDNLSQAWWWRDARSL</sequence>
<dbReference type="AlphaFoldDB" id="A0A1T3NTY5"/>
<accession>A0A1T3NTY5</accession>
<dbReference type="InterPro" id="IPR023187">
    <property type="entry name" value="Tscrpt_reg_MarR-type_CS"/>
</dbReference>
<dbReference type="EMBL" id="MWQN01000001">
    <property type="protein sequence ID" value="OPC80142.1"/>
    <property type="molecule type" value="Genomic_DNA"/>
</dbReference>
<keyword evidence="1" id="KW-0805">Transcription regulation</keyword>
<dbReference type="InterPro" id="IPR036388">
    <property type="entry name" value="WH-like_DNA-bd_sf"/>
</dbReference>
<dbReference type="InterPro" id="IPR000835">
    <property type="entry name" value="HTH_MarR-typ"/>
</dbReference>
<comment type="caution">
    <text evidence="5">The sequence shown here is derived from an EMBL/GenBank/DDBJ whole genome shotgun (WGS) entry which is preliminary data.</text>
</comment>